<proteinExistence type="predicted"/>
<dbReference type="Proteomes" id="UP000006967">
    <property type="component" value="Unassembled WGS sequence"/>
</dbReference>
<comment type="caution">
    <text evidence="1">The sequence shown here is derived from an EMBL/GenBank/DDBJ whole genome shotgun (WGS) entry which is preliminary data.</text>
</comment>
<reference evidence="1 2" key="1">
    <citation type="submission" date="2012-04" db="EMBL/GenBank/DDBJ databases">
        <title>The Genome Sequence of Bacillus cereus VD154.</title>
        <authorList>
            <consortium name="The Broad Institute Genome Sequencing Platform"/>
            <consortium name="The Broad Institute Genome Sequencing Center for Infectious Disease"/>
            <person name="Feldgarden M."/>
            <person name="Van der Auwera G.A."/>
            <person name="Mahillon J."/>
            <person name="Duprez V."/>
            <person name="Timmery S."/>
            <person name="Mattelet C."/>
            <person name="Dierick K."/>
            <person name="Sun M."/>
            <person name="Yu Z."/>
            <person name="Zhu L."/>
            <person name="Hu X."/>
            <person name="Shank E.B."/>
            <person name="Swiecicka I."/>
            <person name="Hansen B.M."/>
            <person name="Andrup L."/>
            <person name="Young S.K."/>
            <person name="Zeng Q."/>
            <person name="Gargeya S."/>
            <person name="Fitzgerald M."/>
            <person name="Haas B."/>
            <person name="Abouelleil A."/>
            <person name="Alvarado L."/>
            <person name="Arachchi H.M."/>
            <person name="Berlin A."/>
            <person name="Chapman S.B."/>
            <person name="Goldberg J."/>
            <person name="Griggs A."/>
            <person name="Gujja S."/>
            <person name="Hansen M."/>
            <person name="Howarth C."/>
            <person name="Imamovic A."/>
            <person name="Larimer J."/>
            <person name="McCowen C."/>
            <person name="Montmayeur A."/>
            <person name="Murphy C."/>
            <person name="Neiman D."/>
            <person name="Pearson M."/>
            <person name="Priest M."/>
            <person name="Roberts A."/>
            <person name="Saif S."/>
            <person name="Shea T."/>
            <person name="Sisk P."/>
            <person name="Sykes S."/>
            <person name="Wortman J."/>
            <person name="Nusbaum C."/>
            <person name="Birren B."/>
        </authorList>
    </citation>
    <scope>NUCLEOTIDE SEQUENCE [LARGE SCALE GENOMIC DNA]</scope>
    <source>
        <strain evidence="1 2">VD154</strain>
    </source>
</reference>
<dbReference type="EMBL" id="AHFG01000068">
    <property type="protein sequence ID" value="EJR67750.1"/>
    <property type="molecule type" value="Genomic_DNA"/>
</dbReference>
<evidence type="ECO:0000313" key="2">
    <source>
        <dbReference type="Proteomes" id="UP000006967"/>
    </source>
</evidence>
<gene>
    <name evidence="1" type="ORF">IK5_05115</name>
</gene>
<accession>A0A9W5KSN8</accession>
<dbReference type="AlphaFoldDB" id="A0A9W5KSN8"/>
<organism evidence="1 2">
    <name type="scientific">Bacillus cereus VD154</name>
    <dbReference type="NCBI Taxonomy" id="1053238"/>
    <lineage>
        <taxon>Bacteria</taxon>
        <taxon>Bacillati</taxon>
        <taxon>Bacillota</taxon>
        <taxon>Bacilli</taxon>
        <taxon>Bacillales</taxon>
        <taxon>Bacillaceae</taxon>
        <taxon>Bacillus</taxon>
        <taxon>Bacillus cereus group</taxon>
    </lineage>
</organism>
<dbReference type="RefSeq" id="WP_000357609.1">
    <property type="nucleotide sequence ID" value="NZ_JH791883.1"/>
</dbReference>
<evidence type="ECO:0000313" key="1">
    <source>
        <dbReference type="EMBL" id="EJR67750.1"/>
    </source>
</evidence>
<name>A0A9W5KSN8_BACCE</name>
<sequence>MDKHYVDKRVSELEQSIEGLKTTVSMLSEVVKTKVDTTDVQLIIKQSEVVKKINESEGSVINETK</sequence>
<protein>
    <submittedName>
        <fullName evidence="1">Uncharacterized protein</fullName>
    </submittedName>
</protein>